<organism evidence="1 2">
    <name type="scientific">Mugilogobius chulae</name>
    <name type="common">yellowstripe goby</name>
    <dbReference type="NCBI Taxonomy" id="88201"/>
    <lineage>
        <taxon>Eukaryota</taxon>
        <taxon>Metazoa</taxon>
        <taxon>Chordata</taxon>
        <taxon>Craniata</taxon>
        <taxon>Vertebrata</taxon>
        <taxon>Euteleostomi</taxon>
        <taxon>Actinopterygii</taxon>
        <taxon>Neopterygii</taxon>
        <taxon>Teleostei</taxon>
        <taxon>Neoteleostei</taxon>
        <taxon>Acanthomorphata</taxon>
        <taxon>Gobiaria</taxon>
        <taxon>Gobiiformes</taxon>
        <taxon>Gobioidei</taxon>
        <taxon>Gobiidae</taxon>
        <taxon>Gobionellinae</taxon>
        <taxon>Mugilogobius</taxon>
    </lineage>
</organism>
<evidence type="ECO:0000313" key="2">
    <source>
        <dbReference type="Proteomes" id="UP001460270"/>
    </source>
</evidence>
<sequence>MFLSRKKDFSTRNLKLSLCLSRKSLIHRAKRRSGLGPAWALVWSGLVSGSGSDGGLFVTLVLELWVKQKKTDSRLVRFEQLLLGLDELTSAQTDLKWSKVV</sequence>
<dbReference type="AlphaFoldDB" id="A0AAW0MLV9"/>
<proteinExistence type="predicted"/>
<gene>
    <name evidence="1" type="ORF">WMY93_033210</name>
</gene>
<name>A0AAW0MLV9_9GOBI</name>
<evidence type="ECO:0000313" key="1">
    <source>
        <dbReference type="EMBL" id="KAK7880126.1"/>
    </source>
</evidence>
<comment type="caution">
    <text evidence="1">The sequence shown here is derived from an EMBL/GenBank/DDBJ whole genome shotgun (WGS) entry which is preliminary data.</text>
</comment>
<dbReference type="EMBL" id="JBBPFD010000141">
    <property type="protein sequence ID" value="KAK7880126.1"/>
    <property type="molecule type" value="Genomic_DNA"/>
</dbReference>
<reference evidence="2" key="1">
    <citation type="submission" date="2024-04" db="EMBL/GenBank/DDBJ databases">
        <title>Salinicola lusitanus LLJ914,a marine bacterium isolated from the Okinawa Trough.</title>
        <authorList>
            <person name="Li J."/>
        </authorList>
    </citation>
    <scope>NUCLEOTIDE SEQUENCE [LARGE SCALE GENOMIC DNA]</scope>
</reference>
<keyword evidence="2" id="KW-1185">Reference proteome</keyword>
<accession>A0AAW0MLV9</accession>
<dbReference type="Proteomes" id="UP001460270">
    <property type="component" value="Unassembled WGS sequence"/>
</dbReference>
<protein>
    <submittedName>
        <fullName evidence="1">Uncharacterized protein</fullName>
    </submittedName>
</protein>